<dbReference type="STRING" id="1387277.SAMN06295998_11863"/>
<dbReference type="AlphaFoldDB" id="A0A1W2DVZ6"/>
<protein>
    <submittedName>
        <fullName evidence="1">Uncharacterized protein</fullName>
    </submittedName>
</protein>
<gene>
    <name evidence="1" type="ORF">SAMN06295998_11863</name>
</gene>
<proteinExistence type="predicted"/>
<dbReference type="RefSeq" id="WP_235866666.1">
    <property type="nucleotide sequence ID" value="NZ_FWYD01000018.1"/>
</dbReference>
<evidence type="ECO:0000313" key="1">
    <source>
        <dbReference type="EMBL" id="SMD01487.1"/>
    </source>
</evidence>
<dbReference type="EMBL" id="FWYD01000018">
    <property type="protein sequence ID" value="SMD01487.1"/>
    <property type="molecule type" value="Genomic_DNA"/>
</dbReference>
<accession>A0A1W2DVZ6</accession>
<dbReference type="Proteomes" id="UP000192330">
    <property type="component" value="Unassembled WGS sequence"/>
</dbReference>
<evidence type="ECO:0000313" key="2">
    <source>
        <dbReference type="Proteomes" id="UP000192330"/>
    </source>
</evidence>
<name>A0A1W2DVZ6_9RHOB</name>
<keyword evidence="2" id="KW-1185">Reference proteome</keyword>
<organism evidence="1 2">
    <name type="scientific">Primorskyibacter flagellatus</name>
    <dbReference type="NCBI Taxonomy" id="1387277"/>
    <lineage>
        <taxon>Bacteria</taxon>
        <taxon>Pseudomonadati</taxon>
        <taxon>Pseudomonadota</taxon>
        <taxon>Alphaproteobacteria</taxon>
        <taxon>Rhodobacterales</taxon>
        <taxon>Roseobacteraceae</taxon>
        <taxon>Primorskyibacter</taxon>
    </lineage>
</organism>
<reference evidence="1 2" key="1">
    <citation type="submission" date="2017-04" db="EMBL/GenBank/DDBJ databases">
        <authorList>
            <person name="Afonso C.L."/>
            <person name="Miller P.J."/>
            <person name="Scott M.A."/>
            <person name="Spackman E."/>
            <person name="Goraichik I."/>
            <person name="Dimitrov K.M."/>
            <person name="Suarez D.L."/>
            <person name="Swayne D.E."/>
        </authorList>
    </citation>
    <scope>NUCLEOTIDE SEQUENCE [LARGE SCALE GENOMIC DNA]</scope>
    <source>
        <strain evidence="1 2">CGMCC 1.12644</strain>
    </source>
</reference>
<sequence>MFMEAGDGFMAEAVKATGAFDTFAPENDPETARQTCLILSG</sequence>